<keyword evidence="1" id="KW-0812">Transmembrane</keyword>
<sequence length="159" mass="17738">MAKKMRRRTKGRPRRLENALLIFLIGSVGILLYALGVRLLAPRVDPVREKNPARLVGDIIQLEVRNGCGVDGVAAQATRYLRRHGFDVVEVGDHTSFDVPYSLVIDRVGDLEAARKVAAVLGIPEDRVRQQIRPDLFLDASVIIGKDYAQLAPFRNQLD</sequence>
<feature type="domain" description="LytR/CpsA/Psr regulator C-terminal" evidence="2">
    <location>
        <begin position="60"/>
        <end position="148"/>
    </location>
</feature>
<gene>
    <name evidence="3" type="ORF">SAMN04488087_0604</name>
</gene>
<dbReference type="EMBL" id="FRAU01000001">
    <property type="protein sequence ID" value="SHK19071.1"/>
    <property type="molecule type" value="Genomic_DNA"/>
</dbReference>
<keyword evidence="4" id="KW-1185">Reference proteome</keyword>
<dbReference type="AlphaFoldDB" id="A0A1M6QFT6"/>
<evidence type="ECO:0000259" key="2">
    <source>
        <dbReference type="Pfam" id="PF13399"/>
    </source>
</evidence>
<dbReference type="InterPro" id="IPR027381">
    <property type="entry name" value="LytR/CpsA/Psr_C"/>
</dbReference>
<evidence type="ECO:0000256" key="1">
    <source>
        <dbReference type="SAM" id="Phobius"/>
    </source>
</evidence>
<name>A0A1M6QFT6_9BACT</name>
<organism evidence="3 4">
    <name type="scientific">Rhodothermus profundi</name>
    <dbReference type="NCBI Taxonomy" id="633813"/>
    <lineage>
        <taxon>Bacteria</taxon>
        <taxon>Pseudomonadati</taxon>
        <taxon>Rhodothermota</taxon>
        <taxon>Rhodothermia</taxon>
        <taxon>Rhodothermales</taxon>
        <taxon>Rhodothermaceae</taxon>
        <taxon>Rhodothermus</taxon>
    </lineage>
</organism>
<proteinExistence type="predicted"/>
<dbReference type="Proteomes" id="UP000185812">
    <property type="component" value="Unassembled WGS sequence"/>
</dbReference>
<dbReference type="Pfam" id="PF13399">
    <property type="entry name" value="LytR_C"/>
    <property type="match status" value="1"/>
</dbReference>
<dbReference type="Gene3D" id="3.30.70.2390">
    <property type="match status" value="1"/>
</dbReference>
<protein>
    <submittedName>
        <fullName evidence="3">LytR cell envelope-related transcriptional attenuator</fullName>
    </submittedName>
</protein>
<reference evidence="4" key="1">
    <citation type="submission" date="2016-11" db="EMBL/GenBank/DDBJ databases">
        <authorList>
            <person name="Varghese N."/>
            <person name="Submissions S."/>
        </authorList>
    </citation>
    <scope>NUCLEOTIDE SEQUENCE [LARGE SCALE GENOMIC DNA]</scope>
    <source>
        <strain evidence="4">DSM 22212</strain>
    </source>
</reference>
<evidence type="ECO:0000313" key="3">
    <source>
        <dbReference type="EMBL" id="SHK19071.1"/>
    </source>
</evidence>
<accession>A0A1M6QFT6</accession>
<evidence type="ECO:0000313" key="4">
    <source>
        <dbReference type="Proteomes" id="UP000185812"/>
    </source>
</evidence>
<keyword evidence="1" id="KW-1133">Transmembrane helix</keyword>
<dbReference type="STRING" id="633813.SAMN04488087_0604"/>
<keyword evidence="1" id="KW-0472">Membrane</keyword>
<feature type="transmembrane region" description="Helical" evidence="1">
    <location>
        <begin position="20"/>
        <end position="41"/>
    </location>
</feature>